<feature type="binding site" evidence="14">
    <location>
        <begin position="232"/>
        <end position="239"/>
    </location>
    <ligand>
        <name>NAD(+)</name>
        <dbReference type="ChEBI" id="CHEBI:57540"/>
    </ligand>
</feature>
<dbReference type="GO" id="GO:0045454">
    <property type="term" value="P:cell redox homeostasis"/>
    <property type="evidence" value="ECO:0007669"/>
    <property type="project" value="InterPro"/>
</dbReference>
<dbReference type="OrthoDB" id="5956163at2759"/>
<dbReference type="PROSITE" id="PS00076">
    <property type="entry name" value="PYRIDINE_REDOX_1"/>
    <property type="match status" value="1"/>
</dbReference>
<dbReference type="EC" id="1.8.1.9" evidence="3"/>
<dbReference type="NCBIfam" id="TIGR01438">
    <property type="entry name" value="TGR"/>
    <property type="match status" value="1"/>
</dbReference>
<dbReference type="PRINTS" id="PR00411">
    <property type="entry name" value="PNDRDTASEI"/>
</dbReference>
<evidence type="ECO:0000256" key="10">
    <source>
        <dbReference type="ARBA" id="ARBA00023284"/>
    </source>
</evidence>
<protein>
    <recommendedName>
        <fullName evidence="3">thioredoxin-disulfide reductase (NADPH)</fullName>
        <ecNumber evidence="3">1.8.1.9</ecNumber>
    </recommendedName>
</protein>
<dbReference type="FunFam" id="3.50.50.60:FF:000190">
    <property type="entry name" value="Thioredoxin reductase"/>
    <property type="match status" value="1"/>
</dbReference>
<dbReference type="GO" id="GO:0005829">
    <property type="term" value="C:cytosol"/>
    <property type="evidence" value="ECO:0007669"/>
    <property type="project" value="TreeGrafter"/>
</dbReference>
<feature type="binding site" evidence="14">
    <location>
        <position position="103"/>
    </location>
    <ligand>
        <name>FAD</name>
        <dbReference type="ChEBI" id="CHEBI:57692"/>
    </ligand>
</feature>
<dbReference type="GO" id="GO:0050660">
    <property type="term" value="F:flavin adenine dinucleotide binding"/>
    <property type="evidence" value="ECO:0007669"/>
    <property type="project" value="InterPro"/>
</dbReference>
<evidence type="ECO:0000256" key="14">
    <source>
        <dbReference type="PIRSR" id="PIRSR000350-3"/>
    </source>
</evidence>
<dbReference type="EMBL" id="CAACVG010012045">
    <property type="protein sequence ID" value="VEN59499.1"/>
    <property type="molecule type" value="Genomic_DNA"/>
</dbReference>
<keyword evidence="8 16" id="KW-0560">Oxidoreductase</keyword>
<evidence type="ECO:0000256" key="2">
    <source>
        <dbReference type="ARBA" id="ARBA00007532"/>
    </source>
</evidence>
<evidence type="ECO:0000256" key="11">
    <source>
        <dbReference type="ARBA" id="ARBA00048132"/>
    </source>
</evidence>
<dbReference type="Proteomes" id="UP000410492">
    <property type="component" value="Unassembled WGS sequence"/>
</dbReference>
<organism evidence="19 20">
    <name type="scientific">Callosobruchus maculatus</name>
    <name type="common">Southern cowpea weevil</name>
    <name type="synonym">Pulse bruchid</name>
    <dbReference type="NCBI Taxonomy" id="64391"/>
    <lineage>
        <taxon>Eukaryota</taxon>
        <taxon>Metazoa</taxon>
        <taxon>Ecdysozoa</taxon>
        <taxon>Arthropoda</taxon>
        <taxon>Hexapoda</taxon>
        <taxon>Insecta</taxon>
        <taxon>Pterygota</taxon>
        <taxon>Neoptera</taxon>
        <taxon>Endopterygota</taxon>
        <taxon>Coleoptera</taxon>
        <taxon>Polyphaga</taxon>
        <taxon>Cucujiformia</taxon>
        <taxon>Chrysomeloidea</taxon>
        <taxon>Chrysomelidae</taxon>
        <taxon>Bruchinae</taxon>
        <taxon>Bruchini</taxon>
        <taxon>Callosobruchus</taxon>
    </lineage>
</organism>
<comment type="function">
    <text evidence="12">Thioredoxin system is a major player in glutathione metabolism, due to the demonstrated absence of a glutathione reductase. Functionally interacts with the Sod/Cat reactive oxidation species (ROS) defense system and thereby has a role in preadult development and life span. Lack of a glutathione reductase suggests antioxidant defense in Drosophila, and probably in related insects, differs fundamentally from that in other organisms.</text>
</comment>
<evidence type="ECO:0000256" key="7">
    <source>
        <dbReference type="ARBA" id="ARBA00022946"/>
    </source>
</evidence>
<comment type="cofactor">
    <cofactor evidence="14">
        <name>FAD</name>
        <dbReference type="ChEBI" id="CHEBI:57692"/>
    </cofactor>
    <text evidence="14">Binds 1 FAD per subunit.</text>
</comment>
<dbReference type="GO" id="GO:0006749">
    <property type="term" value="P:glutathione metabolic process"/>
    <property type="evidence" value="ECO:0007669"/>
    <property type="project" value="TreeGrafter"/>
</dbReference>
<evidence type="ECO:0000256" key="13">
    <source>
        <dbReference type="PIRSR" id="PIRSR000350-2"/>
    </source>
</evidence>
<evidence type="ECO:0000256" key="1">
    <source>
        <dbReference type="ARBA" id="ARBA00004173"/>
    </source>
</evidence>
<evidence type="ECO:0000256" key="5">
    <source>
        <dbReference type="ARBA" id="ARBA00022827"/>
    </source>
</evidence>
<feature type="domain" description="FAD/NAD(P)-binding" evidence="18">
    <location>
        <begin position="48"/>
        <end position="380"/>
    </location>
</feature>
<evidence type="ECO:0000256" key="4">
    <source>
        <dbReference type="ARBA" id="ARBA00022630"/>
    </source>
</evidence>
<evidence type="ECO:0000256" key="8">
    <source>
        <dbReference type="ARBA" id="ARBA00023002"/>
    </source>
</evidence>
<evidence type="ECO:0000256" key="16">
    <source>
        <dbReference type="RuleBase" id="RU003691"/>
    </source>
</evidence>
<feature type="binding site" evidence="14">
    <location>
        <position position="323"/>
    </location>
    <ligand>
        <name>NAD(+)</name>
        <dbReference type="ChEBI" id="CHEBI:57540"/>
    </ligand>
</feature>
<evidence type="ECO:0000313" key="20">
    <source>
        <dbReference type="Proteomes" id="UP000410492"/>
    </source>
</evidence>
<dbReference type="InterPro" id="IPR046952">
    <property type="entry name" value="GSHR/TRXR-like"/>
</dbReference>
<evidence type="ECO:0000313" key="19">
    <source>
        <dbReference type="EMBL" id="VEN59499.1"/>
    </source>
</evidence>
<dbReference type="GO" id="GO:0034599">
    <property type="term" value="P:cellular response to oxidative stress"/>
    <property type="evidence" value="ECO:0007669"/>
    <property type="project" value="TreeGrafter"/>
</dbReference>
<reference evidence="19 20" key="1">
    <citation type="submission" date="2019-01" db="EMBL/GenBank/DDBJ databases">
        <authorList>
            <person name="Sayadi A."/>
        </authorList>
    </citation>
    <scope>NUCLEOTIDE SEQUENCE [LARGE SCALE GENOMIC DNA]</scope>
</reference>
<dbReference type="GO" id="GO:0004362">
    <property type="term" value="F:glutathione-disulfide reductase (NADPH) activity"/>
    <property type="evidence" value="ECO:0007669"/>
    <property type="project" value="TreeGrafter"/>
</dbReference>
<dbReference type="Pfam" id="PF07992">
    <property type="entry name" value="Pyr_redox_2"/>
    <property type="match status" value="1"/>
</dbReference>
<comment type="catalytic activity">
    <reaction evidence="11">
        <text>[thioredoxin]-dithiol + NADP(+) = [thioredoxin]-disulfide + NADPH + H(+)</text>
        <dbReference type="Rhea" id="RHEA:20345"/>
        <dbReference type="Rhea" id="RHEA-COMP:10698"/>
        <dbReference type="Rhea" id="RHEA-COMP:10700"/>
        <dbReference type="ChEBI" id="CHEBI:15378"/>
        <dbReference type="ChEBI" id="CHEBI:29950"/>
        <dbReference type="ChEBI" id="CHEBI:50058"/>
        <dbReference type="ChEBI" id="CHEBI:57783"/>
        <dbReference type="ChEBI" id="CHEBI:58349"/>
        <dbReference type="EC" id="1.8.1.9"/>
    </reaction>
</comment>
<dbReference type="Gene3D" id="3.30.390.30">
    <property type="match status" value="1"/>
</dbReference>
<feature type="binding site" evidence="14">
    <location>
        <position position="168"/>
    </location>
    <ligand>
        <name>FAD</name>
        <dbReference type="ChEBI" id="CHEBI:57692"/>
    </ligand>
</feature>
<dbReference type="InterPro" id="IPR012999">
    <property type="entry name" value="Pyr_OxRdtase_I_AS"/>
</dbReference>
<keyword evidence="7" id="KW-0809">Transit peptide</keyword>
<evidence type="ECO:0000256" key="3">
    <source>
        <dbReference type="ARBA" id="ARBA00012610"/>
    </source>
</evidence>
<feature type="binding site" evidence="14">
    <location>
        <position position="364"/>
    </location>
    <ligand>
        <name>FAD</name>
        <dbReference type="ChEBI" id="CHEBI:57692"/>
    </ligand>
</feature>
<dbReference type="InterPro" id="IPR001100">
    <property type="entry name" value="Pyr_nuc-diS_OxRdtase"/>
</dbReference>
<evidence type="ECO:0000256" key="15">
    <source>
        <dbReference type="PIRSR" id="PIRSR000350-4"/>
    </source>
</evidence>
<dbReference type="Gene3D" id="3.50.50.60">
    <property type="entry name" value="FAD/NAD(P)-binding domain"/>
    <property type="match status" value="2"/>
</dbReference>
<accession>A0A653DHN1</accession>
<proteinExistence type="inferred from homology"/>
<feature type="active site" description="Proton acceptor" evidence="13">
    <location>
        <position position="502"/>
    </location>
</feature>
<dbReference type="FunFam" id="3.30.390.30:FF:000004">
    <property type="entry name" value="Thioredoxin reductase 1, cytoplasmic"/>
    <property type="match status" value="1"/>
</dbReference>
<evidence type="ECO:0000259" key="18">
    <source>
        <dbReference type="Pfam" id="PF07992"/>
    </source>
</evidence>
<dbReference type="InterPro" id="IPR006338">
    <property type="entry name" value="Thioredoxin/glutathione_Rdtase"/>
</dbReference>
<dbReference type="SUPFAM" id="SSF55424">
    <property type="entry name" value="FAD/NAD-linked reductases, dimerisation (C-terminal) domain"/>
    <property type="match status" value="1"/>
</dbReference>
<sequence>MASVLCFKNVIFGGVRKIKNTSFLLFKQASIQSRTCPFSCGGGANTEYDLVVVGGGSGGLAAAKEATALGAKVAVLDYVTPTPIGTKWGLGGTCVNVGCIPKKLMHQAALLGEAIHDAKTYGWELEPDNIHHSWESLKDAVQGHIKSVNWVTRVELRDKKVEYINGQGKFLDPYTITTQTKQGERRLTAKYFLIAVGGRPRYPDIPGALEYGITSDDIFSLSKPPGKTVIVGAGYIGLECAGFLRGLGYEATVLVRSIPLRGFDQQMANLIVAEMEDKGVKFEHRCIPKSVQKTDDGRLHVVWQNDKKEEFSDIFDTVLFAIGRRALTKELDIEKAGVEVAPDNEKIDAPNEQTNVPHIFAVGDVLYKKPELTPVAIHAGRLLARRLFGGSTTPMDYENVATTVFTPLEYGVVGLSEEKAIERYGEDNIEVYHAYYKPTEFFIPQKSIVHCYLKVVALREGDQKVLGMHFIGPQAGEVIQGFAAAMKCEITVKTLIDTVGIHPTIAEELTRINITRRSGLDPNPQACCS</sequence>
<feature type="disulfide bond" description="Redox-active" evidence="15">
    <location>
        <begin position="94"/>
        <end position="99"/>
    </location>
</feature>
<dbReference type="SUPFAM" id="SSF51905">
    <property type="entry name" value="FAD/NAD(P)-binding domain"/>
    <property type="match status" value="1"/>
</dbReference>
<keyword evidence="14" id="KW-0520">NAD</keyword>
<keyword evidence="5 14" id="KW-0274">FAD</keyword>
<evidence type="ECO:0000259" key="17">
    <source>
        <dbReference type="Pfam" id="PF02852"/>
    </source>
</evidence>
<dbReference type="InterPro" id="IPR023753">
    <property type="entry name" value="FAD/NAD-binding_dom"/>
</dbReference>
<dbReference type="PRINTS" id="PR00368">
    <property type="entry name" value="FADPNR"/>
</dbReference>
<dbReference type="PANTHER" id="PTHR42737:SF7">
    <property type="entry name" value="THIOREDOXIN-DISULFIDE REDUCTASE"/>
    <property type="match status" value="1"/>
</dbReference>
<gene>
    <name evidence="19" type="ORF">CALMAC_LOCUS17490</name>
</gene>
<dbReference type="InterPro" id="IPR016156">
    <property type="entry name" value="FAD/NAD-linked_Rdtase_dimer_sf"/>
</dbReference>
<keyword evidence="4 16" id="KW-0285">Flavoprotein</keyword>
<keyword evidence="6" id="KW-0521">NADP</keyword>
<dbReference type="Pfam" id="PF02852">
    <property type="entry name" value="Pyr_redox_dim"/>
    <property type="match status" value="1"/>
</dbReference>
<dbReference type="PANTHER" id="PTHR42737">
    <property type="entry name" value="GLUTATHIONE REDUCTASE"/>
    <property type="match status" value="1"/>
</dbReference>
<dbReference type="InterPro" id="IPR036188">
    <property type="entry name" value="FAD/NAD-bd_sf"/>
</dbReference>
<keyword evidence="20" id="KW-1185">Reference proteome</keyword>
<name>A0A653DHN1_CALMS</name>
<dbReference type="PIRSF" id="PIRSF000350">
    <property type="entry name" value="Mercury_reductase_MerA"/>
    <property type="match status" value="1"/>
</dbReference>
<comment type="similarity">
    <text evidence="2 16">Belongs to the class-I pyridine nucleotide-disulfide oxidoreductase family.</text>
</comment>
<evidence type="ECO:0000256" key="12">
    <source>
        <dbReference type="ARBA" id="ARBA00054062"/>
    </source>
</evidence>
<dbReference type="GO" id="GO:0004791">
    <property type="term" value="F:thioredoxin-disulfide reductase (NADPH) activity"/>
    <property type="evidence" value="ECO:0007669"/>
    <property type="project" value="UniProtKB-EC"/>
</dbReference>
<feature type="domain" description="Pyridine nucleotide-disulphide oxidoreductase dimerisation" evidence="17">
    <location>
        <begin position="400"/>
        <end position="510"/>
    </location>
</feature>
<keyword evidence="14" id="KW-0547">Nucleotide-binding</keyword>
<evidence type="ECO:0000256" key="6">
    <source>
        <dbReference type="ARBA" id="ARBA00022857"/>
    </source>
</evidence>
<keyword evidence="10 16" id="KW-0676">Redox-active center</keyword>
<dbReference type="InterPro" id="IPR004099">
    <property type="entry name" value="Pyr_nucl-diS_OxRdtase_dimer"/>
</dbReference>
<keyword evidence="9" id="KW-1015">Disulfide bond</keyword>
<dbReference type="AlphaFoldDB" id="A0A653DHN1"/>
<dbReference type="GO" id="GO:0005739">
    <property type="term" value="C:mitochondrion"/>
    <property type="evidence" value="ECO:0007669"/>
    <property type="project" value="UniProtKB-SubCell"/>
</dbReference>
<evidence type="ECO:0000256" key="9">
    <source>
        <dbReference type="ARBA" id="ARBA00023157"/>
    </source>
</evidence>
<comment type="subcellular location">
    <subcellularLocation>
        <location evidence="1">Mitochondrion</location>
    </subcellularLocation>
</comment>